<dbReference type="NCBIfam" id="NF033788">
    <property type="entry name" value="HTH_metalloreg"/>
    <property type="match status" value="1"/>
</dbReference>
<comment type="caution">
    <text evidence="6">The sequence shown here is derived from an EMBL/GenBank/DDBJ whole genome shotgun (WGS) entry which is preliminary data.</text>
</comment>
<keyword evidence="7" id="KW-1185">Reference proteome</keyword>
<keyword evidence="2" id="KW-0238">DNA-binding</keyword>
<sequence>MSAPDAPDATQSAPTDAASRTGRARARTVECAPGRAVVPGTGDPDLAEAPVCQQHCEHADVIARVRARMAPDEDMAELAATFRLLGDRTRVRILEALAGDELCVCDLAAVVGHSQSAVSHQLRLLRAAKLVRVRRDGKNAFYSLDDDHVRHLFRQALDHVQESR</sequence>
<dbReference type="EMBL" id="VRYY01000110">
    <property type="protein sequence ID" value="MBG3876387.1"/>
    <property type="molecule type" value="Genomic_DNA"/>
</dbReference>
<gene>
    <name evidence="6" type="ORF">FVW20_04935</name>
</gene>
<name>A0ABS0J2K6_9BACT</name>
<protein>
    <submittedName>
        <fullName evidence="6">Helix-turn-helix transcriptional regulator</fullName>
    </submittedName>
</protein>
<evidence type="ECO:0000256" key="3">
    <source>
        <dbReference type="ARBA" id="ARBA00023163"/>
    </source>
</evidence>
<evidence type="ECO:0000256" key="2">
    <source>
        <dbReference type="ARBA" id="ARBA00023125"/>
    </source>
</evidence>
<dbReference type="RefSeq" id="WP_372434966.1">
    <property type="nucleotide sequence ID" value="NZ_VRYY01000110.1"/>
</dbReference>
<keyword evidence="1" id="KW-0805">Transcription regulation</keyword>
<dbReference type="InterPro" id="IPR011991">
    <property type="entry name" value="ArsR-like_HTH"/>
</dbReference>
<dbReference type="Pfam" id="PF01022">
    <property type="entry name" value="HTH_5"/>
    <property type="match status" value="1"/>
</dbReference>
<dbReference type="InterPro" id="IPR018334">
    <property type="entry name" value="ArsR_HTH"/>
</dbReference>
<dbReference type="SUPFAM" id="SSF46785">
    <property type="entry name" value="Winged helix' DNA-binding domain"/>
    <property type="match status" value="1"/>
</dbReference>
<dbReference type="Proteomes" id="UP001194469">
    <property type="component" value="Unassembled WGS sequence"/>
</dbReference>
<feature type="domain" description="HTH arsR-type" evidence="5">
    <location>
        <begin position="70"/>
        <end position="164"/>
    </location>
</feature>
<dbReference type="InterPro" id="IPR036388">
    <property type="entry name" value="WH-like_DNA-bd_sf"/>
</dbReference>
<evidence type="ECO:0000259" key="5">
    <source>
        <dbReference type="PROSITE" id="PS50987"/>
    </source>
</evidence>
<dbReference type="InterPro" id="IPR001845">
    <property type="entry name" value="HTH_ArsR_DNA-bd_dom"/>
</dbReference>
<keyword evidence="3" id="KW-0804">Transcription</keyword>
<dbReference type="SMART" id="SM00418">
    <property type="entry name" value="HTH_ARSR"/>
    <property type="match status" value="1"/>
</dbReference>
<evidence type="ECO:0000256" key="1">
    <source>
        <dbReference type="ARBA" id="ARBA00023015"/>
    </source>
</evidence>
<accession>A0ABS0J2K6</accession>
<dbReference type="PRINTS" id="PR00778">
    <property type="entry name" value="HTHARSR"/>
</dbReference>
<proteinExistence type="predicted"/>
<reference evidence="6 7" key="1">
    <citation type="submission" date="2019-08" db="EMBL/GenBank/DDBJ databases">
        <authorList>
            <person name="Luo N."/>
        </authorList>
    </citation>
    <scope>NUCLEOTIDE SEQUENCE [LARGE SCALE GENOMIC DNA]</scope>
    <source>
        <strain evidence="6 7">NCIMB 9442</strain>
    </source>
</reference>
<dbReference type="PANTHER" id="PTHR43132:SF6">
    <property type="entry name" value="HTH-TYPE TRANSCRIPTIONAL REPRESSOR CZRA"/>
    <property type="match status" value="1"/>
</dbReference>
<feature type="region of interest" description="Disordered" evidence="4">
    <location>
        <begin position="1"/>
        <end position="28"/>
    </location>
</feature>
<evidence type="ECO:0000256" key="4">
    <source>
        <dbReference type="SAM" id="MobiDB-lite"/>
    </source>
</evidence>
<evidence type="ECO:0000313" key="6">
    <source>
        <dbReference type="EMBL" id="MBG3876387.1"/>
    </source>
</evidence>
<dbReference type="InterPro" id="IPR051011">
    <property type="entry name" value="Metal_resp_trans_reg"/>
</dbReference>
<dbReference type="InterPro" id="IPR036390">
    <property type="entry name" value="WH_DNA-bd_sf"/>
</dbReference>
<evidence type="ECO:0000313" key="7">
    <source>
        <dbReference type="Proteomes" id="UP001194469"/>
    </source>
</evidence>
<dbReference type="PANTHER" id="PTHR43132">
    <property type="entry name" value="ARSENICAL RESISTANCE OPERON REPRESSOR ARSR-RELATED"/>
    <property type="match status" value="1"/>
</dbReference>
<dbReference type="Gene3D" id="1.10.10.10">
    <property type="entry name" value="Winged helix-like DNA-binding domain superfamily/Winged helix DNA-binding domain"/>
    <property type="match status" value="1"/>
</dbReference>
<dbReference type="PROSITE" id="PS50987">
    <property type="entry name" value="HTH_ARSR_2"/>
    <property type="match status" value="1"/>
</dbReference>
<organism evidence="6 7">
    <name type="scientific">Nitratidesulfovibrio oxamicus</name>
    <dbReference type="NCBI Taxonomy" id="32016"/>
    <lineage>
        <taxon>Bacteria</taxon>
        <taxon>Pseudomonadati</taxon>
        <taxon>Thermodesulfobacteriota</taxon>
        <taxon>Desulfovibrionia</taxon>
        <taxon>Desulfovibrionales</taxon>
        <taxon>Desulfovibrionaceae</taxon>
        <taxon>Nitratidesulfovibrio</taxon>
    </lineage>
</organism>
<dbReference type="PROSITE" id="PS00846">
    <property type="entry name" value="HTH_ARSR_1"/>
    <property type="match status" value="1"/>
</dbReference>
<dbReference type="CDD" id="cd00090">
    <property type="entry name" value="HTH_ARSR"/>
    <property type="match status" value="1"/>
</dbReference>